<keyword evidence="1" id="KW-0812">Transmembrane</keyword>
<dbReference type="RefSeq" id="XP_017993648.1">
    <property type="nucleotide sequence ID" value="XM_018138156.1"/>
</dbReference>
<dbReference type="SUPFAM" id="SSF55298">
    <property type="entry name" value="YjgF-like"/>
    <property type="match status" value="1"/>
</dbReference>
<protein>
    <submittedName>
        <fullName evidence="2">Uncharacterized protein</fullName>
    </submittedName>
</protein>
<dbReference type="OrthoDB" id="686384at2759"/>
<organism evidence="2 3">
    <name type="scientific">Malassezia pachydermatis</name>
    <dbReference type="NCBI Taxonomy" id="77020"/>
    <lineage>
        <taxon>Eukaryota</taxon>
        <taxon>Fungi</taxon>
        <taxon>Dikarya</taxon>
        <taxon>Basidiomycota</taxon>
        <taxon>Ustilaginomycotina</taxon>
        <taxon>Malasseziomycetes</taxon>
        <taxon>Malasseziales</taxon>
        <taxon>Malasseziaceae</taxon>
        <taxon>Malassezia</taxon>
    </lineage>
</organism>
<dbReference type="VEuPathDB" id="FungiDB:Malapachy_3694"/>
<dbReference type="PANTHER" id="PTHR43857:SF1">
    <property type="entry name" value="YJGH FAMILY PROTEIN"/>
    <property type="match status" value="1"/>
</dbReference>
<proteinExistence type="predicted"/>
<gene>
    <name evidence="2" type="ORF">Malapachy_3694</name>
</gene>
<dbReference type="EMBL" id="LGAV01000001">
    <property type="protein sequence ID" value="KOS16016.1"/>
    <property type="molecule type" value="Genomic_DNA"/>
</dbReference>
<evidence type="ECO:0000313" key="3">
    <source>
        <dbReference type="Proteomes" id="UP000037751"/>
    </source>
</evidence>
<keyword evidence="3" id="KW-1185">Reference proteome</keyword>
<reference evidence="2 3" key="1">
    <citation type="submission" date="2015-07" db="EMBL/GenBank/DDBJ databases">
        <title>Draft Genome Sequence of Malassezia furfur CBS1878 and Malassezia pachydermatis CBS1879.</title>
        <authorList>
            <person name="Triana S."/>
            <person name="Ohm R."/>
            <person name="Gonzalez A."/>
            <person name="DeCock H."/>
            <person name="Restrepo S."/>
            <person name="Celis A."/>
        </authorList>
    </citation>
    <scope>NUCLEOTIDE SEQUENCE [LARGE SCALE GENOMIC DNA]</scope>
    <source>
        <strain evidence="2 3">CBS 1879</strain>
    </source>
</reference>
<comment type="caution">
    <text evidence="2">The sequence shown here is derived from an EMBL/GenBank/DDBJ whole genome shotgun (WGS) entry which is preliminary data.</text>
</comment>
<dbReference type="AlphaFoldDB" id="A0A0M8MNF2"/>
<dbReference type="Gene3D" id="3.30.1330.40">
    <property type="entry name" value="RutC-like"/>
    <property type="match status" value="1"/>
</dbReference>
<dbReference type="InterPro" id="IPR035959">
    <property type="entry name" value="RutC-like_sf"/>
</dbReference>
<sequence>MDRIWEGRLLSDYFYKKVHTFVSWTYIYIMKLFTILGTALAGIVAAQNVTKPNIGTKENITHITPDGFYIPGPANLYSQIVTYPANAQRYELAGISPYWTNGTMPEKIEDQAVVVMQNINQTLTYANLTAANVVRIRIYTPLMDKFIMSDALNTVYSFFGDLRPTSTLIGVQRLARENMYLEIDMSAVKVN</sequence>
<evidence type="ECO:0000256" key="1">
    <source>
        <dbReference type="SAM" id="Phobius"/>
    </source>
</evidence>
<accession>A0A0M8MNF2</accession>
<dbReference type="Proteomes" id="UP000037751">
    <property type="component" value="Unassembled WGS sequence"/>
</dbReference>
<dbReference type="GeneID" id="28730032"/>
<feature type="transmembrane region" description="Helical" evidence="1">
    <location>
        <begin position="21"/>
        <end position="46"/>
    </location>
</feature>
<dbReference type="PANTHER" id="PTHR43857">
    <property type="entry name" value="BLR7761 PROTEIN"/>
    <property type="match status" value="1"/>
</dbReference>
<keyword evidence="1" id="KW-0472">Membrane</keyword>
<keyword evidence="1" id="KW-1133">Transmembrane helix</keyword>
<evidence type="ECO:0000313" key="2">
    <source>
        <dbReference type="EMBL" id="KOS16016.1"/>
    </source>
</evidence>
<name>A0A0M8MNF2_9BASI</name>
<dbReference type="Pfam" id="PF01042">
    <property type="entry name" value="Ribonuc_L-PSP"/>
    <property type="match status" value="1"/>
</dbReference>
<dbReference type="InterPro" id="IPR006175">
    <property type="entry name" value="YjgF/YER057c/UK114"/>
</dbReference>